<evidence type="ECO:0000313" key="3">
    <source>
        <dbReference type="Proteomes" id="UP000242474"/>
    </source>
</evidence>
<dbReference type="AlphaFoldDB" id="A0A2G5B7A8"/>
<dbReference type="Proteomes" id="UP000242474">
    <property type="component" value="Unassembled WGS sequence"/>
</dbReference>
<feature type="region of interest" description="Disordered" evidence="1">
    <location>
        <begin position="486"/>
        <end position="509"/>
    </location>
</feature>
<reference evidence="2 3" key="1">
    <citation type="journal article" date="2015" name="Genome Biol. Evol.">
        <title>Phylogenomic analyses indicate that early fungi evolved digesting cell walls of algal ancestors of land plants.</title>
        <authorList>
            <person name="Chang Y."/>
            <person name="Wang S."/>
            <person name="Sekimoto S."/>
            <person name="Aerts A.L."/>
            <person name="Choi C."/>
            <person name="Clum A."/>
            <person name="LaButti K.M."/>
            <person name="Lindquist E.A."/>
            <person name="Yee Ngan C."/>
            <person name="Ohm R.A."/>
            <person name="Salamov A.A."/>
            <person name="Grigoriev I.V."/>
            <person name="Spatafora J.W."/>
            <person name="Berbee M.L."/>
        </authorList>
    </citation>
    <scope>NUCLEOTIDE SEQUENCE [LARGE SCALE GENOMIC DNA]</scope>
    <source>
        <strain evidence="2 3">NRRL 1564</strain>
    </source>
</reference>
<proteinExistence type="predicted"/>
<dbReference type="OrthoDB" id="5572260at2759"/>
<feature type="compositionally biased region" description="Polar residues" evidence="1">
    <location>
        <begin position="13"/>
        <end position="31"/>
    </location>
</feature>
<sequence>MRKKQANAIPLNDGSSYETELSSSQIATTEPSIRDSDSSFAHNYRMDLDLRFDSSTNTSLGHALPPAGCPTMSLEDLEERLLHLQSQVADTHAMIARYSRSSDPGSSSAEDTQSNDGRVCCYDVSRPVPENALAEWRFDICRGVRRNSPKPVVLLRRHNTGARLLRSPLFDLSRPAMVHELLNKHAHDEPPVGPFMERHKSMAPFMPYVIQDAHLMPKFPQNAPVNDQATQHLPPLAAEEYAVQISRLSYLARSLHAIEAADPDFLSHTRVHLLLDLIMDLEQTFTLPRIDFLRRHAETIQAMGPHRAAPDTWDTDCIVGSTENNRPPLSLSSPTSPNSRHIKYMTLAIPRHPRFRRVSATDTHATNSQISSDHATSILGTKLHPDACATSPMNECRDKFGVLSSPRSPSPDSVLHSMLALRQFDSAAHMHLRQQSQQPVAYVADASAFDSKLYPVVGPRSLDVSPTLQITNDGLSLAGFARRRGNGPSSLRCRPQPGPELSPTNSGEF</sequence>
<feature type="compositionally biased region" description="Low complexity" evidence="1">
    <location>
        <begin position="99"/>
        <end position="108"/>
    </location>
</feature>
<feature type="region of interest" description="Disordered" evidence="1">
    <location>
        <begin position="99"/>
        <end position="118"/>
    </location>
</feature>
<evidence type="ECO:0000313" key="2">
    <source>
        <dbReference type="EMBL" id="PIA14862.1"/>
    </source>
</evidence>
<protein>
    <submittedName>
        <fullName evidence="2">Uncharacterized protein</fullName>
    </submittedName>
</protein>
<keyword evidence="3" id="KW-1185">Reference proteome</keyword>
<evidence type="ECO:0000256" key="1">
    <source>
        <dbReference type="SAM" id="MobiDB-lite"/>
    </source>
</evidence>
<dbReference type="EMBL" id="KZ303512">
    <property type="protein sequence ID" value="PIA14862.1"/>
    <property type="molecule type" value="Genomic_DNA"/>
</dbReference>
<organism evidence="2 3">
    <name type="scientific">Coemansia reversa (strain ATCC 12441 / NRRL 1564)</name>
    <dbReference type="NCBI Taxonomy" id="763665"/>
    <lineage>
        <taxon>Eukaryota</taxon>
        <taxon>Fungi</taxon>
        <taxon>Fungi incertae sedis</taxon>
        <taxon>Zoopagomycota</taxon>
        <taxon>Kickxellomycotina</taxon>
        <taxon>Kickxellomycetes</taxon>
        <taxon>Kickxellales</taxon>
        <taxon>Kickxellaceae</taxon>
        <taxon>Coemansia</taxon>
    </lineage>
</organism>
<name>A0A2G5B7A8_COERN</name>
<gene>
    <name evidence="2" type="ORF">COEREDRAFT_9936</name>
</gene>
<accession>A0A2G5B7A8</accession>
<feature type="region of interest" description="Disordered" evidence="1">
    <location>
        <begin position="1"/>
        <end position="38"/>
    </location>
</feature>